<evidence type="ECO:0000256" key="1">
    <source>
        <dbReference type="SAM" id="MobiDB-lite"/>
    </source>
</evidence>
<name>A0ABP8IEC8_9BURK</name>
<proteinExistence type="predicted"/>
<protein>
    <submittedName>
        <fullName evidence="3">Uncharacterized protein</fullName>
    </submittedName>
</protein>
<evidence type="ECO:0000313" key="4">
    <source>
        <dbReference type="Proteomes" id="UP001500975"/>
    </source>
</evidence>
<dbReference type="Proteomes" id="UP001500975">
    <property type="component" value="Unassembled WGS sequence"/>
</dbReference>
<dbReference type="RefSeq" id="WP_345541378.1">
    <property type="nucleotide sequence ID" value="NZ_BAABGJ010000080.1"/>
</dbReference>
<comment type="caution">
    <text evidence="3">The sequence shown here is derived from an EMBL/GenBank/DDBJ whole genome shotgun (WGS) entry which is preliminary data.</text>
</comment>
<keyword evidence="4" id="KW-1185">Reference proteome</keyword>
<accession>A0ABP8IEC8</accession>
<feature type="region of interest" description="Disordered" evidence="1">
    <location>
        <begin position="45"/>
        <end position="69"/>
    </location>
</feature>
<keyword evidence="2" id="KW-1133">Transmembrane helix</keyword>
<evidence type="ECO:0000256" key="2">
    <source>
        <dbReference type="SAM" id="Phobius"/>
    </source>
</evidence>
<gene>
    <name evidence="3" type="ORF">GCM10023165_50020</name>
</gene>
<sequence length="69" mass="7815">MKILIKTVLSAVFSVLFPLVVVPIGWLIRLLFDPLHLARPRRSLTSDHVLPHPQPSLKDRTDEQPSTHA</sequence>
<feature type="transmembrane region" description="Helical" evidence="2">
    <location>
        <begin position="12"/>
        <end position="32"/>
    </location>
</feature>
<reference evidence="4" key="1">
    <citation type="journal article" date="2019" name="Int. J. Syst. Evol. Microbiol.">
        <title>The Global Catalogue of Microorganisms (GCM) 10K type strain sequencing project: providing services to taxonomists for standard genome sequencing and annotation.</title>
        <authorList>
            <consortium name="The Broad Institute Genomics Platform"/>
            <consortium name="The Broad Institute Genome Sequencing Center for Infectious Disease"/>
            <person name="Wu L."/>
            <person name="Ma J."/>
        </authorList>
    </citation>
    <scope>NUCLEOTIDE SEQUENCE [LARGE SCALE GENOMIC DNA]</scope>
    <source>
        <strain evidence="4">JCM 17804</strain>
    </source>
</reference>
<organism evidence="3 4">
    <name type="scientific">Variovorax defluvii</name>
    <dbReference type="NCBI Taxonomy" id="913761"/>
    <lineage>
        <taxon>Bacteria</taxon>
        <taxon>Pseudomonadati</taxon>
        <taxon>Pseudomonadota</taxon>
        <taxon>Betaproteobacteria</taxon>
        <taxon>Burkholderiales</taxon>
        <taxon>Comamonadaceae</taxon>
        <taxon>Variovorax</taxon>
    </lineage>
</organism>
<dbReference type="EMBL" id="BAABGJ010000080">
    <property type="protein sequence ID" value="GAA4356722.1"/>
    <property type="molecule type" value="Genomic_DNA"/>
</dbReference>
<keyword evidence="2" id="KW-0472">Membrane</keyword>
<evidence type="ECO:0000313" key="3">
    <source>
        <dbReference type="EMBL" id="GAA4356722.1"/>
    </source>
</evidence>
<keyword evidence="2" id="KW-0812">Transmembrane</keyword>
<feature type="compositionally biased region" description="Basic and acidic residues" evidence="1">
    <location>
        <begin position="57"/>
        <end position="69"/>
    </location>
</feature>